<gene>
    <name evidence="1" type="ORF">CWE14_02295</name>
</gene>
<reference evidence="1 2" key="1">
    <citation type="journal article" date="2011" name="Front. Microbiol.">
        <title>Genomic signatures of strain selection and enhancement in Bacillus atrophaeus var. globigii, a historical biowarfare simulant.</title>
        <authorList>
            <person name="Gibbons H.S."/>
            <person name="Broomall S.M."/>
            <person name="McNew L.A."/>
            <person name="Daligault H."/>
            <person name="Chapman C."/>
            <person name="Bruce D."/>
            <person name="Karavis M."/>
            <person name="Krepps M."/>
            <person name="McGregor P.A."/>
            <person name="Hong C."/>
            <person name="Park K.H."/>
            <person name="Akmal A."/>
            <person name="Feldman A."/>
            <person name="Lin J.S."/>
            <person name="Chang W.E."/>
            <person name="Higgs B.W."/>
            <person name="Demirev P."/>
            <person name="Lindquist J."/>
            <person name="Liem A."/>
            <person name="Fochler E."/>
            <person name="Read T.D."/>
            <person name="Tapia R."/>
            <person name="Johnson S."/>
            <person name="Bishop-Lilly K.A."/>
            <person name="Detter C."/>
            <person name="Han C."/>
            <person name="Sozhamannan S."/>
            <person name="Rosenzweig C.N."/>
            <person name="Skowronski E.W."/>
        </authorList>
    </citation>
    <scope>NUCLEOTIDE SEQUENCE [LARGE SCALE GENOMIC DNA]</scope>
    <source>
        <strain evidence="1 2">Y4G10-17</strain>
    </source>
</reference>
<sequence>MKYLNNIFGKKSCYGEPVKTPAERVTSYISHWHQQWSKAEIKSKQEEDNGEGFDFGYWHDLLSDVNKAHFAEGSTSGSENVFGSTPEHDPDNEKIIECEIEGDLAHVFTALYEDKPKPSKYHAYELHSDADKGWKIKQILTLFDPPKTPVIAPEQHAEILAMASVDAPFKASEDNLALNEHTLFQQDRRVKTPYLDEAEAKLEEVGKLKITSGVLGILDFGYDIYRFEPLQRKVKPGSYLVETVTTHNRVAGIRVKLSDSEQAVKWYAANTPSGNGVYGVDAGNLAIFDVGNLLELSHLKKEKLFDRWSVAGKPELLSMTGQDDCVISTSGFGDGAYPAFWGVNDQDEVVSLYIDFMILVQENEQGLLESI</sequence>
<dbReference type="InterPro" id="IPR025335">
    <property type="entry name" value="DUF4241"/>
</dbReference>
<organism evidence="1 2">
    <name type="scientific">Aliidiomarina soli</name>
    <dbReference type="NCBI Taxonomy" id="1928574"/>
    <lineage>
        <taxon>Bacteria</taxon>
        <taxon>Pseudomonadati</taxon>
        <taxon>Pseudomonadota</taxon>
        <taxon>Gammaproteobacteria</taxon>
        <taxon>Alteromonadales</taxon>
        <taxon>Idiomarinaceae</taxon>
        <taxon>Aliidiomarina</taxon>
    </lineage>
</organism>
<keyword evidence="2" id="KW-1185">Reference proteome</keyword>
<accession>A0A432WM62</accession>
<protein>
    <recommendedName>
        <fullName evidence="3">DUF4241 domain-containing protein</fullName>
    </recommendedName>
</protein>
<evidence type="ECO:0000313" key="2">
    <source>
        <dbReference type="Proteomes" id="UP000287823"/>
    </source>
</evidence>
<comment type="caution">
    <text evidence="1">The sequence shown here is derived from an EMBL/GenBank/DDBJ whole genome shotgun (WGS) entry which is preliminary data.</text>
</comment>
<dbReference type="AlphaFoldDB" id="A0A432WM62"/>
<dbReference type="EMBL" id="PIPO01000001">
    <property type="protein sequence ID" value="RUO34848.1"/>
    <property type="molecule type" value="Genomic_DNA"/>
</dbReference>
<dbReference type="Proteomes" id="UP000287823">
    <property type="component" value="Unassembled WGS sequence"/>
</dbReference>
<dbReference type="RefSeq" id="WP_126797886.1">
    <property type="nucleotide sequence ID" value="NZ_PIPO01000001.1"/>
</dbReference>
<evidence type="ECO:0000313" key="1">
    <source>
        <dbReference type="EMBL" id="RUO34848.1"/>
    </source>
</evidence>
<name>A0A432WM62_9GAMM</name>
<dbReference type="Pfam" id="PF14025">
    <property type="entry name" value="DUF4241"/>
    <property type="match status" value="1"/>
</dbReference>
<proteinExistence type="predicted"/>
<evidence type="ECO:0008006" key="3">
    <source>
        <dbReference type="Google" id="ProtNLM"/>
    </source>
</evidence>